<organism evidence="2 3">
    <name type="scientific">Alosa alosa</name>
    <name type="common">allis shad</name>
    <dbReference type="NCBI Taxonomy" id="278164"/>
    <lineage>
        <taxon>Eukaryota</taxon>
        <taxon>Metazoa</taxon>
        <taxon>Chordata</taxon>
        <taxon>Craniata</taxon>
        <taxon>Vertebrata</taxon>
        <taxon>Euteleostomi</taxon>
        <taxon>Actinopterygii</taxon>
        <taxon>Neopterygii</taxon>
        <taxon>Teleostei</taxon>
        <taxon>Clupei</taxon>
        <taxon>Clupeiformes</taxon>
        <taxon>Clupeoidei</taxon>
        <taxon>Clupeidae</taxon>
        <taxon>Alosa</taxon>
    </lineage>
</organism>
<comment type="caution">
    <text evidence="2">The sequence shown here is derived from an EMBL/GenBank/DDBJ whole genome shotgun (WGS) entry which is preliminary data.</text>
</comment>
<proteinExistence type="predicted"/>
<evidence type="ECO:0000313" key="2">
    <source>
        <dbReference type="EMBL" id="KAG5271010.1"/>
    </source>
</evidence>
<name>A0AAV6GBW6_9TELE</name>
<reference evidence="2" key="1">
    <citation type="submission" date="2020-10" db="EMBL/GenBank/DDBJ databases">
        <title>Chromosome-scale genome assembly of the Allis shad, Alosa alosa.</title>
        <authorList>
            <person name="Margot Z."/>
            <person name="Christophe K."/>
            <person name="Cabau C."/>
            <person name="Louis A."/>
            <person name="Berthelot C."/>
            <person name="Parey E."/>
            <person name="Roest Crollius H."/>
            <person name="Montfort J."/>
            <person name="Robinson-Rechavi M."/>
            <person name="Bucao C."/>
            <person name="Bouchez O."/>
            <person name="Gislard M."/>
            <person name="Lluch J."/>
            <person name="Milhes M."/>
            <person name="Lampietro C."/>
            <person name="Lopez Roques C."/>
            <person name="Donnadieu C."/>
            <person name="Braasch I."/>
            <person name="Desvignes T."/>
            <person name="Postlethwait J."/>
            <person name="Bobe J."/>
            <person name="Guiguen Y."/>
        </authorList>
    </citation>
    <scope>NUCLEOTIDE SEQUENCE</scope>
    <source>
        <strain evidence="2">M-15738</strain>
        <tissue evidence="2">Blood</tissue>
    </source>
</reference>
<protein>
    <recommendedName>
        <fullName evidence="4">Coiled-coil domain-containing protein 127</fullName>
    </recommendedName>
</protein>
<accession>A0AAV6GBW6</accession>
<sequence length="285" mass="33079">MGILAFKGAFMNNLNDPPRWNIAPEPQGGAADGGKWNYALLVPMLGLAAFRWIWTRESQKQIYDVKTQHDQAVASVTHDLELKYRDSLRESQRSAAQLELALEKERNRVQGYRQALTSQSQQLLQERKQLEAQREELEQEKTRHRESGAAAELLRQALASEEERCRRAQAALADVEERLVERQGAFCSLLLPREQRFEMEKDLLLRAARQPELRELDGLKDDLRDIFKNDRHCADKLKLNRNVDKRKNGSLMWLYLRYWQLQVTLQKHQRAEGALRGGPDTPQPK</sequence>
<keyword evidence="1" id="KW-0175">Coiled coil</keyword>
<evidence type="ECO:0008006" key="4">
    <source>
        <dbReference type="Google" id="ProtNLM"/>
    </source>
</evidence>
<keyword evidence="3" id="KW-1185">Reference proteome</keyword>
<dbReference type="PANTHER" id="PTHR31958:SF2">
    <property type="entry name" value="COILED-COIL DOMAIN-CONTAINING PROTEIN 127"/>
    <property type="match status" value="1"/>
</dbReference>
<evidence type="ECO:0000313" key="3">
    <source>
        <dbReference type="Proteomes" id="UP000823561"/>
    </source>
</evidence>
<dbReference type="PANTHER" id="PTHR31958">
    <property type="entry name" value="COILED-COIL DOMAIN-CONTAINING PROTEIN 127"/>
    <property type="match status" value="1"/>
</dbReference>
<dbReference type="AlphaFoldDB" id="A0AAV6GBW6"/>
<dbReference type="InterPro" id="IPR034607">
    <property type="entry name" value="CCDC127"/>
</dbReference>
<evidence type="ECO:0000256" key="1">
    <source>
        <dbReference type="SAM" id="Coils"/>
    </source>
</evidence>
<dbReference type="Proteomes" id="UP000823561">
    <property type="component" value="Chromosome 13"/>
</dbReference>
<gene>
    <name evidence="2" type="ORF">AALO_G00174840</name>
</gene>
<dbReference type="EMBL" id="JADWDJ010000013">
    <property type="protein sequence ID" value="KAG5271010.1"/>
    <property type="molecule type" value="Genomic_DNA"/>
</dbReference>
<feature type="coiled-coil region" evidence="1">
    <location>
        <begin position="88"/>
        <end position="178"/>
    </location>
</feature>